<protein>
    <submittedName>
        <fullName evidence="2">Uncharacterized protein</fullName>
    </submittedName>
</protein>
<comment type="caution">
    <text evidence="2">The sequence shown here is derived from an EMBL/GenBank/DDBJ whole genome shotgun (WGS) entry which is preliminary data.</text>
</comment>
<feature type="chain" id="PRO_5041430290" evidence="1">
    <location>
        <begin position="19"/>
        <end position="130"/>
    </location>
</feature>
<name>A0AA40D0V8_9PEZI</name>
<dbReference type="Proteomes" id="UP001175001">
    <property type="component" value="Unassembled WGS sequence"/>
</dbReference>
<evidence type="ECO:0000256" key="1">
    <source>
        <dbReference type="SAM" id="SignalP"/>
    </source>
</evidence>
<evidence type="ECO:0000313" key="3">
    <source>
        <dbReference type="Proteomes" id="UP001175001"/>
    </source>
</evidence>
<keyword evidence="3" id="KW-1185">Reference proteome</keyword>
<reference evidence="2" key="1">
    <citation type="submission" date="2023-06" db="EMBL/GenBank/DDBJ databases">
        <title>Multi-omics analyses reveal the molecular pathogenesis toolkit of Lasiodiplodia hormozganensis, a cross-kingdom pathogen.</title>
        <authorList>
            <person name="Felix C."/>
            <person name="Meneses R."/>
            <person name="Goncalves M.F.M."/>
            <person name="Tilleman L."/>
            <person name="Duarte A.S."/>
            <person name="Jorrin-Novo J.V."/>
            <person name="Van De Peer Y."/>
            <person name="Deforce D."/>
            <person name="Van Nieuwerburgh F."/>
            <person name="Esteves A.C."/>
            <person name="Alves A."/>
        </authorList>
    </citation>
    <scope>NUCLEOTIDE SEQUENCE</scope>
    <source>
        <strain evidence="2">CBS 339.90</strain>
    </source>
</reference>
<gene>
    <name evidence="2" type="ORF">DIS24_g4657</name>
</gene>
<proteinExistence type="predicted"/>
<accession>A0AA40D0V8</accession>
<organism evidence="2 3">
    <name type="scientific">Lasiodiplodia hormozganensis</name>
    <dbReference type="NCBI Taxonomy" id="869390"/>
    <lineage>
        <taxon>Eukaryota</taxon>
        <taxon>Fungi</taxon>
        <taxon>Dikarya</taxon>
        <taxon>Ascomycota</taxon>
        <taxon>Pezizomycotina</taxon>
        <taxon>Dothideomycetes</taxon>
        <taxon>Dothideomycetes incertae sedis</taxon>
        <taxon>Botryosphaeriales</taxon>
        <taxon>Botryosphaeriaceae</taxon>
        <taxon>Lasiodiplodia</taxon>
    </lineage>
</organism>
<sequence length="130" mass="13266">MKTTAAALTVLFAAAAQAAITFEQFPAKGVTCPNSDASGQLTSDTAALKAAAEAAKDGTPYEQSASNIASGACSSLKLPYFITTTNQANGEPAASLSFAWDEANETIYYCGAQGLFSTNGSGYPDSCDQL</sequence>
<dbReference type="EMBL" id="JAUJDW010000017">
    <property type="protein sequence ID" value="KAK0658596.1"/>
    <property type="molecule type" value="Genomic_DNA"/>
</dbReference>
<evidence type="ECO:0000313" key="2">
    <source>
        <dbReference type="EMBL" id="KAK0658596.1"/>
    </source>
</evidence>
<keyword evidence="1" id="KW-0732">Signal</keyword>
<dbReference type="AlphaFoldDB" id="A0AA40D0V8"/>
<feature type="signal peptide" evidence="1">
    <location>
        <begin position="1"/>
        <end position="18"/>
    </location>
</feature>